<evidence type="ECO:0000313" key="1">
    <source>
        <dbReference type="EMBL" id="MFB5267203.1"/>
    </source>
</evidence>
<dbReference type="EMBL" id="JBHHMI010000007">
    <property type="protein sequence ID" value="MFB5267203.1"/>
    <property type="molecule type" value="Genomic_DNA"/>
</dbReference>
<accession>A0ABV5ASN4</accession>
<proteinExistence type="predicted"/>
<gene>
    <name evidence="1" type="ORF">ACE41H_10455</name>
</gene>
<comment type="caution">
    <text evidence="1">The sequence shown here is derived from an EMBL/GenBank/DDBJ whole genome shotgun (WGS) entry which is preliminary data.</text>
</comment>
<reference evidence="1 2" key="1">
    <citation type="submission" date="2024-09" db="EMBL/GenBank/DDBJ databases">
        <title>Paenibacillus zeirhizospherea sp. nov., isolated from surface of the maize (Zea mays) roots in a horticulture field, Hungary.</title>
        <authorList>
            <person name="Marton D."/>
            <person name="Farkas M."/>
            <person name="Bedics A."/>
            <person name="Toth E."/>
            <person name="Tancsics A."/>
            <person name="Boka K."/>
            <person name="Maroti G."/>
            <person name="Kriszt B."/>
            <person name="Cserhati M."/>
        </authorList>
    </citation>
    <scope>NUCLEOTIDE SEQUENCE [LARGE SCALE GENOMIC DNA]</scope>
    <source>
        <strain evidence="1 2">KCTC 33519</strain>
    </source>
</reference>
<dbReference type="InterPro" id="IPR007530">
    <property type="entry name" value="Aminoglycoside_adenylylTfrase"/>
</dbReference>
<sequence length="44" mass="5339">MRFRSIAEDVAKHFHYEYPHEDDRRVTAYLQRVRQLEPGASSIY</sequence>
<organism evidence="1 2">
    <name type="scientific">Paenibacillus enshidis</name>
    <dbReference type="NCBI Taxonomy" id="1458439"/>
    <lineage>
        <taxon>Bacteria</taxon>
        <taxon>Bacillati</taxon>
        <taxon>Bacillota</taxon>
        <taxon>Bacilli</taxon>
        <taxon>Bacillales</taxon>
        <taxon>Paenibacillaceae</taxon>
        <taxon>Paenibacillus</taxon>
    </lineage>
</organism>
<dbReference type="SUPFAM" id="SSF81631">
    <property type="entry name" value="PAP/OAS1 substrate-binding domain"/>
    <property type="match status" value="1"/>
</dbReference>
<protein>
    <submittedName>
        <fullName evidence="1">Aminoglycoside 6-adenylyltransferase</fullName>
    </submittedName>
</protein>
<dbReference type="Proteomes" id="UP001580346">
    <property type="component" value="Unassembled WGS sequence"/>
</dbReference>
<dbReference type="RefSeq" id="WP_375355171.1">
    <property type="nucleotide sequence ID" value="NZ_JBHHMI010000007.1"/>
</dbReference>
<dbReference type="Gene3D" id="1.20.120.330">
    <property type="entry name" value="Nucleotidyltransferases domain 2"/>
    <property type="match status" value="1"/>
</dbReference>
<name>A0ABV5ASN4_9BACL</name>
<evidence type="ECO:0000313" key="2">
    <source>
        <dbReference type="Proteomes" id="UP001580346"/>
    </source>
</evidence>
<keyword evidence="2" id="KW-1185">Reference proteome</keyword>
<dbReference type="Pfam" id="PF04439">
    <property type="entry name" value="Adenyl_transf"/>
    <property type="match status" value="1"/>
</dbReference>